<protein>
    <submittedName>
        <fullName evidence="2">Lamtor3-b protein</fullName>
    </submittedName>
</protein>
<dbReference type="OrthoDB" id="343907at2759"/>
<comment type="caution">
    <text evidence="2">The sequence shown here is derived from an EMBL/GenBank/DDBJ whole genome shotgun (WGS) entry which is preliminary data.</text>
</comment>
<accession>A0A812QB63</accession>
<comment type="similarity">
    <text evidence="1">Belongs to the LAMTOR3 family.</text>
</comment>
<dbReference type="GO" id="GO:0032008">
    <property type="term" value="P:positive regulation of TOR signaling"/>
    <property type="evidence" value="ECO:0007669"/>
    <property type="project" value="TreeGrafter"/>
</dbReference>
<sequence>MQRIVVTDKDGVEVLKAGENADHDPAATSILTTIFSQTAQQSEKVEGLGKTQSVLLSYDRCYVLQIGMEMLVISILAGKDAKIGTIMALVPSLKDMSLLGLQN</sequence>
<dbReference type="Proteomes" id="UP000604046">
    <property type="component" value="Unassembled WGS sequence"/>
</dbReference>
<gene>
    <name evidence="2" type="primary">lamtor3-b</name>
    <name evidence="2" type="ORF">SNAT2548_LOCUS20319</name>
</gene>
<proteinExistence type="inferred from homology"/>
<dbReference type="Gene3D" id="3.30.450.30">
    <property type="entry name" value="Dynein light chain 2a, cytoplasmic"/>
    <property type="match status" value="1"/>
</dbReference>
<dbReference type="InterPro" id="IPR015019">
    <property type="entry name" value="LAMTOR3"/>
</dbReference>
<dbReference type="EMBL" id="CAJNDS010002206">
    <property type="protein sequence ID" value="CAE7372093.1"/>
    <property type="molecule type" value="Genomic_DNA"/>
</dbReference>
<dbReference type="SUPFAM" id="SSF103196">
    <property type="entry name" value="Roadblock/LC7 domain"/>
    <property type="match status" value="1"/>
</dbReference>
<name>A0A812QB63_9DINO</name>
<dbReference type="GO" id="GO:0071230">
    <property type="term" value="P:cellular response to amino acid stimulus"/>
    <property type="evidence" value="ECO:0007669"/>
    <property type="project" value="TreeGrafter"/>
</dbReference>
<keyword evidence="3" id="KW-1185">Reference proteome</keyword>
<evidence type="ECO:0000313" key="3">
    <source>
        <dbReference type="Proteomes" id="UP000604046"/>
    </source>
</evidence>
<dbReference type="PANTHER" id="PTHR13378">
    <property type="entry name" value="REGULATOR COMPLEX PROTEIN LAMTOR3"/>
    <property type="match status" value="1"/>
</dbReference>
<dbReference type="SMART" id="SM01278">
    <property type="entry name" value="MAPKK1_Int"/>
    <property type="match status" value="1"/>
</dbReference>
<organism evidence="2 3">
    <name type="scientific">Symbiodinium natans</name>
    <dbReference type="NCBI Taxonomy" id="878477"/>
    <lineage>
        <taxon>Eukaryota</taxon>
        <taxon>Sar</taxon>
        <taxon>Alveolata</taxon>
        <taxon>Dinophyceae</taxon>
        <taxon>Suessiales</taxon>
        <taxon>Symbiodiniaceae</taxon>
        <taxon>Symbiodinium</taxon>
    </lineage>
</organism>
<dbReference type="Pfam" id="PF08923">
    <property type="entry name" value="MAPKK1_Int"/>
    <property type="match status" value="1"/>
</dbReference>
<dbReference type="AlphaFoldDB" id="A0A812QB63"/>
<evidence type="ECO:0000313" key="2">
    <source>
        <dbReference type="EMBL" id="CAE7372093.1"/>
    </source>
</evidence>
<evidence type="ECO:0000256" key="1">
    <source>
        <dbReference type="ARBA" id="ARBA00005356"/>
    </source>
</evidence>
<reference evidence="2" key="1">
    <citation type="submission" date="2021-02" db="EMBL/GenBank/DDBJ databases">
        <authorList>
            <person name="Dougan E. K."/>
            <person name="Rhodes N."/>
            <person name="Thang M."/>
            <person name="Chan C."/>
        </authorList>
    </citation>
    <scope>NUCLEOTIDE SEQUENCE</scope>
</reference>
<dbReference type="PANTHER" id="PTHR13378:SF1">
    <property type="entry name" value="RAGULATOR COMPLEX PROTEIN LAMTOR3"/>
    <property type="match status" value="1"/>
</dbReference>
<dbReference type="GO" id="GO:0071986">
    <property type="term" value="C:Ragulator complex"/>
    <property type="evidence" value="ECO:0007669"/>
    <property type="project" value="TreeGrafter"/>
</dbReference>